<name>X1RMV3_9ZZZZ</name>
<reference evidence="1" key="1">
    <citation type="journal article" date="2014" name="Front. Microbiol.">
        <title>High frequency of phylogenetically diverse reductive dehalogenase-homologous genes in deep subseafloor sedimentary metagenomes.</title>
        <authorList>
            <person name="Kawai M."/>
            <person name="Futagami T."/>
            <person name="Toyoda A."/>
            <person name="Takaki Y."/>
            <person name="Nishi S."/>
            <person name="Hori S."/>
            <person name="Arai W."/>
            <person name="Tsubouchi T."/>
            <person name="Morono Y."/>
            <person name="Uchiyama I."/>
            <person name="Ito T."/>
            <person name="Fujiyama A."/>
            <person name="Inagaki F."/>
            <person name="Takami H."/>
        </authorList>
    </citation>
    <scope>NUCLEOTIDE SEQUENCE</scope>
    <source>
        <strain evidence="1">Expedition CK06-06</strain>
    </source>
</reference>
<proteinExistence type="predicted"/>
<feature type="non-terminal residue" evidence="1">
    <location>
        <position position="43"/>
    </location>
</feature>
<comment type="caution">
    <text evidence="1">The sequence shown here is derived from an EMBL/GenBank/DDBJ whole genome shotgun (WGS) entry which is preliminary data.</text>
</comment>
<accession>X1RMV3</accession>
<organism evidence="1">
    <name type="scientific">marine sediment metagenome</name>
    <dbReference type="NCBI Taxonomy" id="412755"/>
    <lineage>
        <taxon>unclassified sequences</taxon>
        <taxon>metagenomes</taxon>
        <taxon>ecological metagenomes</taxon>
    </lineage>
</organism>
<dbReference type="EMBL" id="BARV01040756">
    <property type="protein sequence ID" value="GAI56874.1"/>
    <property type="molecule type" value="Genomic_DNA"/>
</dbReference>
<dbReference type="AlphaFoldDB" id="X1RMV3"/>
<protein>
    <submittedName>
        <fullName evidence="1">Uncharacterized protein</fullName>
    </submittedName>
</protein>
<evidence type="ECO:0000313" key="1">
    <source>
        <dbReference type="EMBL" id="GAI56874.1"/>
    </source>
</evidence>
<sequence>MIFPEESLRKFTDRENGYFACSFDIGIDMGPKDNFALSSVFPV</sequence>
<gene>
    <name evidence="1" type="ORF">S06H3_61984</name>
</gene>